<dbReference type="EMBL" id="RPFW01000001">
    <property type="protein sequence ID" value="TVZ06489.1"/>
    <property type="molecule type" value="Genomic_DNA"/>
</dbReference>
<dbReference type="CDD" id="cd00093">
    <property type="entry name" value="HTH_XRE"/>
    <property type="match status" value="1"/>
</dbReference>
<dbReference type="GO" id="GO:0003677">
    <property type="term" value="F:DNA binding"/>
    <property type="evidence" value="ECO:0007669"/>
    <property type="project" value="InterPro"/>
</dbReference>
<organism evidence="2 3">
    <name type="scientific">Trebonia kvetii</name>
    <dbReference type="NCBI Taxonomy" id="2480626"/>
    <lineage>
        <taxon>Bacteria</taxon>
        <taxon>Bacillati</taxon>
        <taxon>Actinomycetota</taxon>
        <taxon>Actinomycetes</taxon>
        <taxon>Streptosporangiales</taxon>
        <taxon>Treboniaceae</taxon>
        <taxon>Trebonia</taxon>
    </lineage>
</organism>
<dbReference type="Gene3D" id="1.10.260.40">
    <property type="entry name" value="lambda repressor-like DNA-binding domains"/>
    <property type="match status" value="1"/>
</dbReference>
<dbReference type="Pfam" id="PF13560">
    <property type="entry name" value="HTH_31"/>
    <property type="match status" value="1"/>
</dbReference>
<dbReference type="SMART" id="SM00530">
    <property type="entry name" value="HTH_XRE"/>
    <property type="match status" value="1"/>
</dbReference>
<dbReference type="RefSeq" id="WP_145851244.1">
    <property type="nucleotide sequence ID" value="NZ_RPFW01000001.1"/>
</dbReference>
<gene>
    <name evidence="2" type="ORF">EAS64_03455</name>
</gene>
<dbReference type="Proteomes" id="UP000460272">
    <property type="component" value="Unassembled WGS sequence"/>
</dbReference>
<evidence type="ECO:0000313" key="3">
    <source>
        <dbReference type="Proteomes" id="UP000460272"/>
    </source>
</evidence>
<dbReference type="InterPro" id="IPR043917">
    <property type="entry name" value="DUF5753"/>
</dbReference>
<feature type="domain" description="HTH cro/C1-type" evidence="1">
    <location>
        <begin position="6"/>
        <end position="61"/>
    </location>
</feature>
<dbReference type="InterPro" id="IPR001387">
    <property type="entry name" value="Cro/C1-type_HTH"/>
</dbReference>
<evidence type="ECO:0000313" key="2">
    <source>
        <dbReference type="EMBL" id="TVZ06489.1"/>
    </source>
</evidence>
<dbReference type="InterPro" id="IPR010982">
    <property type="entry name" value="Lambda_DNA-bd_dom_sf"/>
</dbReference>
<reference evidence="2 3" key="1">
    <citation type="submission" date="2018-11" db="EMBL/GenBank/DDBJ databases">
        <title>Trebonia kvetii gen.nov., sp.nov., a novel acidophilic actinobacterium, and proposal of the new actinobacterial family Treboniaceae fam. nov.</title>
        <authorList>
            <person name="Rapoport D."/>
            <person name="Sagova-Mareckova M."/>
            <person name="Sedlacek I."/>
            <person name="Provaznik J."/>
            <person name="Kralova S."/>
            <person name="Pavlinic D."/>
            <person name="Benes V."/>
            <person name="Kopecky J."/>
        </authorList>
    </citation>
    <scope>NUCLEOTIDE SEQUENCE [LARGE SCALE GENOMIC DNA]</scope>
    <source>
        <strain evidence="2 3">15Tr583</strain>
    </source>
</reference>
<comment type="caution">
    <text evidence="2">The sequence shown here is derived from an EMBL/GenBank/DDBJ whole genome shotgun (WGS) entry which is preliminary data.</text>
</comment>
<dbReference type="OrthoDB" id="4285266at2"/>
<proteinExistence type="predicted"/>
<name>A0A6P2C4Y3_9ACTN</name>
<dbReference type="AlphaFoldDB" id="A0A6P2C4Y3"/>
<sequence>MLLGAQLRRLRESAGVTRDDAGYHIRASGSKISRMELGRVSFKERDVTDLLEFYGIDDPAEKEKLVQLTREANATPWYQKFQDVVPDWFHVFVGLEEAAQLIRVYEVQFVPGLLQTEEYARAIVTQGAPGMDPDEIDRRVALRMGRQQLLTRANPPRYWVILDEAALRRPMGGRDVHVKQIERLIDLVGEPNITLQVMPFRYGGHAAEAGAFTIMRFPETDLPDVVYMEYLTGAHYIDKPEEVERYAAVMERLSVAGTSPDRTREILTSMLKEI</sequence>
<keyword evidence="3" id="KW-1185">Reference proteome</keyword>
<accession>A0A6P2C4Y3</accession>
<dbReference type="SUPFAM" id="SSF47413">
    <property type="entry name" value="lambda repressor-like DNA-binding domains"/>
    <property type="match status" value="1"/>
</dbReference>
<dbReference type="Pfam" id="PF19054">
    <property type="entry name" value="DUF5753"/>
    <property type="match status" value="1"/>
</dbReference>
<protein>
    <submittedName>
        <fullName evidence="2">XRE family transcriptional regulator</fullName>
    </submittedName>
</protein>
<evidence type="ECO:0000259" key="1">
    <source>
        <dbReference type="SMART" id="SM00530"/>
    </source>
</evidence>